<dbReference type="InterPro" id="IPR019734">
    <property type="entry name" value="TPR_rpt"/>
</dbReference>
<evidence type="ECO:0000256" key="2">
    <source>
        <dbReference type="ARBA" id="ARBA00022803"/>
    </source>
</evidence>
<dbReference type="Pfam" id="PF13181">
    <property type="entry name" value="TPR_8"/>
    <property type="match status" value="1"/>
</dbReference>
<dbReference type="InterPro" id="IPR050498">
    <property type="entry name" value="Ycf3"/>
</dbReference>
<feature type="domain" description="DUF5107" evidence="3">
    <location>
        <begin position="14"/>
        <end position="318"/>
    </location>
</feature>
<dbReference type="Gene3D" id="1.25.40.10">
    <property type="entry name" value="Tetratricopeptide repeat domain"/>
    <property type="match status" value="4"/>
</dbReference>
<name>A0A5Q2TSL4_9BACI</name>
<gene>
    <name evidence="4" type="ORF">GI584_23240</name>
</gene>
<dbReference type="PANTHER" id="PTHR44858:SF1">
    <property type="entry name" value="UDP-N-ACETYLGLUCOSAMINE--PEPTIDE N-ACETYLGLUCOSAMINYLTRANSFERASE SPINDLY-RELATED"/>
    <property type="match status" value="1"/>
</dbReference>
<protein>
    <submittedName>
        <fullName evidence="4">DUF5107 domain-containing protein</fullName>
    </submittedName>
</protein>
<sequence length="1086" mass="125934">MFLEKRVYQGSSGKVYPHPIIEKIYDQKEEKTYRLVILENEYLYVELMPEIGGRIYRALDKTNEYDFVYYNEVIKPALVGLAGPWISGGIEFNWPQHHRPNTFGPVEYTIEANQNGSQTVWMSEIDRMYGTKGMAGFTLHPNKAVIEITGQLYNRTSQAQTFLWWANPAIPVNDHTQSIFPPDVRFVFDHGKRDVSKFPIATGEYYKMDYSAGADISKYKNIPVPTSYMVHHSDYNFVGSYDFKEQSGIYHVANRHISPGKKQWTWGRGDFGKAWDRNLTDENGPYVELMTGVFTDNQPDFTWIQPYEEKQFTQYFMPYKDIGAIKNASVDAAVNLTLNAGVLTAGVYTTSAFHNVKLIIKHKGKTFQEFTFNSTPGKGWIKTFEVDKTDQIHDYLIQVFSENDSLLVEFQAEAPAIEEIPEAAKAIEAPEKLRHNEDLFLAGQHLEQYRHATFEPDDYYLEGLRRNPSDYRMNNAYGQLLLRRGQLSESEKHLRKAIETLTRHNPNPYEMEPYFYLGVSLQLQGKTTEAYGTFYKATWSGLWKDKAISHLAMIAYQNGEVETARSHADEAFLINQNNLIIRNLRTACLRQLGNLEQALDDTLTTIKKDPVDFGARYERYLIYIELEEKEKATEAWESLEKITRGETRNYLYLSQDLLLSGRFADIELLLTSIKTDSNPMIGYYLGYAAHHQGRLGQAKSYYRQANQQPSDYCFPNHLYDYLVLNDALETVAEQDKAHYYLGNLMYDKKRYEEAAIHWQQSIAIEDTFPTAFRNLAFYYYNKLGNQEKAQEVLEKAFSLDKKDARVFYELDQLYKKIGHSPEKRINIMEKHMDLVKERDDLFVEYITLQHILGNYQETLPLIQHRIFHPWEGGEGKITKQYTTSHIGLALAAMDNQEYSKAISLLQKAKTFPENLGEGKLHGAQENDINYWLGIAHSFNQEKEESTHYFKEATHGLGDPTNAMYYNDQPPEMIFYQGLAHRQLNDGNLANGTFNKLIDYGETQLFKTLEIDYFAVSLPDFLVFDEDMEQKNKVHCFFMMALGYMGLQNKEKTKEFLYQVLELNPSHQGAAWHLQHFDRFYHGANRP</sequence>
<dbReference type="Pfam" id="PF13432">
    <property type="entry name" value="TPR_16"/>
    <property type="match status" value="1"/>
</dbReference>
<dbReference type="InterPro" id="IPR033396">
    <property type="entry name" value="DUF5107"/>
</dbReference>
<dbReference type="Pfam" id="PF17128">
    <property type="entry name" value="DUF5107"/>
    <property type="match status" value="1"/>
</dbReference>
<dbReference type="Proteomes" id="UP000339690">
    <property type="component" value="Chromosome"/>
</dbReference>
<evidence type="ECO:0000256" key="1">
    <source>
        <dbReference type="ARBA" id="ARBA00022737"/>
    </source>
</evidence>
<dbReference type="EMBL" id="CP045915">
    <property type="protein sequence ID" value="QGH37112.1"/>
    <property type="molecule type" value="Genomic_DNA"/>
</dbReference>
<dbReference type="KEGG" id="grc:GI584_23240"/>
<dbReference type="SUPFAM" id="SSF48452">
    <property type="entry name" value="TPR-like"/>
    <property type="match status" value="3"/>
</dbReference>
<keyword evidence="2" id="KW-0802">TPR repeat</keyword>
<reference evidence="4 5" key="1">
    <citation type="submission" date="2019-11" db="EMBL/GenBank/DDBJ databases">
        <title>Gracilibacillus salitolerans sp. nov., a moderate halophile isolated from a saline soil in northwest China.</title>
        <authorList>
            <person name="Gan L."/>
        </authorList>
    </citation>
    <scope>NUCLEOTIDE SEQUENCE [LARGE SCALE GENOMIC DNA]</scope>
    <source>
        <strain evidence="4 5">SCU50</strain>
    </source>
</reference>
<evidence type="ECO:0000313" key="4">
    <source>
        <dbReference type="EMBL" id="QGH37112.1"/>
    </source>
</evidence>
<organism evidence="4 5">
    <name type="scientific">Gracilibacillus salitolerans</name>
    <dbReference type="NCBI Taxonomy" id="2663022"/>
    <lineage>
        <taxon>Bacteria</taxon>
        <taxon>Bacillati</taxon>
        <taxon>Bacillota</taxon>
        <taxon>Bacilli</taxon>
        <taxon>Bacillales</taxon>
        <taxon>Bacillaceae</taxon>
        <taxon>Gracilibacillus</taxon>
    </lineage>
</organism>
<dbReference type="PANTHER" id="PTHR44858">
    <property type="entry name" value="TETRATRICOPEPTIDE REPEAT PROTEIN 6"/>
    <property type="match status" value="1"/>
</dbReference>
<keyword evidence="1" id="KW-0677">Repeat</keyword>
<evidence type="ECO:0000313" key="5">
    <source>
        <dbReference type="Proteomes" id="UP000339690"/>
    </source>
</evidence>
<keyword evidence="5" id="KW-1185">Reference proteome</keyword>
<dbReference type="AlphaFoldDB" id="A0A5Q2TSL4"/>
<accession>A0A5Q2TSL4</accession>
<dbReference type="SMART" id="SM00028">
    <property type="entry name" value="TPR"/>
    <property type="match status" value="8"/>
</dbReference>
<evidence type="ECO:0000259" key="3">
    <source>
        <dbReference type="Pfam" id="PF17128"/>
    </source>
</evidence>
<proteinExistence type="predicted"/>
<dbReference type="InterPro" id="IPR011990">
    <property type="entry name" value="TPR-like_helical_dom_sf"/>
</dbReference>